<dbReference type="InterPro" id="IPR014729">
    <property type="entry name" value="Rossmann-like_a/b/a_fold"/>
</dbReference>
<dbReference type="EMBL" id="JAHRHJ020000001">
    <property type="protein sequence ID" value="KAH9329028.1"/>
    <property type="molecule type" value="Genomic_DNA"/>
</dbReference>
<dbReference type="Pfam" id="PF00582">
    <property type="entry name" value="Usp"/>
    <property type="match status" value="1"/>
</dbReference>
<dbReference type="InterPro" id="IPR006015">
    <property type="entry name" value="Universal_stress_UspA"/>
</dbReference>
<gene>
    <name evidence="2" type="ORF">KI387_001136</name>
</gene>
<protein>
    <recommendedName>
        <fullName evidence="1">UspA domain-containing protein</fullName>
    </recommendedName>
</protein>
<dbReference type="CDD" id="cd23659">
    <property type="entry name" value="USP_At3g01520-like"/>
    <property type="match status" value="1"/>
</dbReference>
<evidence type="ECO:0000313" key="2">
    <source>
        <dbReference type="EMBL" id="KAH9329028.1"/>
    </source>
</evidence>
<comment type="caution">
    <text evidence="2">The sequence shown here is derived from an EMBL/GenBank/DDBJ whole genome shotgun (WGS) entry which is preliminary data.</text>
</comment>
<dbReference type="PRINTS" id="PR01438">
    <property type="entry name" value="UNVRSLSTRESS"/>
</dbReference>
<keyword evidence="3" id="KW-1185">Reference proteome</keyword>
<dbReference type="PANTHER" id="PTHR46553:SF3">
    <property type="entry name" value="ADENINE NUCLEOTIDE ALPHA HYDROLASES-LIKE SUPERFAMILY PROTEIN"/>
    <property type="match status" value="1"/>
</dbReference>
<feature type="domain" description="UspA" evidence="1">
    <location>
        <begin position="109"/>
        <end position="182"/>
    </location>
</feature>
<accession>A0AA38LLA2</accession>
<dbReference type="SUPFAM" id="SSF52402">
    <property type="entry name" value="Adenine nucleotide alpha hydrolases-like"/>
    <property type="match status" value="1"/>
</dbReference>
<name>A0AA38LLA2_TAXCH</name>
<dbReference type="InterPro" id="IPR006016">
    <property type="entry name" value="UspA"/>
</dbReference>
<proteinExistence type="predicted"/>
<evidence type="ECO:0000259" key="1">
    <source>
        <dbReference type="Pfam" id="PF00582"/>
    </source>
</evidence>
<organism evidence="2 3">
    <name type="scientific">Taxus chinensis</name>
    <name type="common">Chinese yew</name>
    <name type="synonym">Taxus wallichiana var. chinensis</name>
    <dbReference type="NCBI Taxonomy" id="29808"/>
    <lineage>
        <taxon>Eukaryota</taxon>
        <taxon>Viridiplantae</taxon>
        <taxon>Streptophyta</taxon>
        <taxon>Embryophyta</taxon>
        <taxon>Tracheophyta</taxon>
        <taxon>Spermatophyta</taxon>
        <taxon>Pinopsida</taxon>
        <taxon>Pinidae</taxon>
        <taxon>Conifers II</taxon>
        <taxon>Cupressales</taxon>
        <taxon>Taxaceae</taxon>
        <taxon>Taxus</taxon>
    </lineage>
</organism>
<dbReference type="PANTHER" id="PTHR46553">
    <property type="entry name" value="ADENINE NUCLEOTIDE ALPHA HYDROLASES-LIKE SUPERFAMILY PROTEIN"/>
    <property type="match status" value="1"/>
</dbReference>
<dbReference type="AlphaFoldDB" id="A0AA38LLA2"/>
<dbReference type="OMA" id="CHAVERH"/>
<evidence type="ECO:0000313" key="3">
    <source>
        <dbReference type="Proteomes" id="UP000824469"/>
    </source>
</evidence>
<dbReference type="Proteomes" id="UP000824469">
    <property type="component" value="Unassembled WGS sequence"/>
</dbReference>
<reference evidence="2 3" key="1">
    <citation type="journal article" date="2021" name="Nat. Plants">
        <title>The Taxus genome provides insights into paclitaxel biosynthesis.</title>
        <authorList>
            <person name="Xiong X."/>
            <person name="Gou J."/>
            <person name="Liao Q."/>
            <person name="Li Y."/>
            <person name="Zhou Q."/>
            <person name="Bi G."/>
            <person name="Li C."/>
            <person name="Du R."/>
            <person name="Wang X."/>
            <person name="Sun T."/>
            <person name="Guo L."/>
            <person name="Liang H."/>
            <person name="Lu P."/>
            <person name="Wu Y."/>
            <person name="Zhang Z."/>
            <person name="Ro D.K."/>
            <person name="Shang Y."/>
            <person name="Huang S."/>
            <person name="Yan J."/>
        </authorList>
    </citation>
    <scope>NUCLEOTIDE SEQUENCE [LARGE SCALE GENOMIC DNA]</scope>
    <source>
        <strain evidence="2">Ta-2019</strain>
    </source>
</reference>
<dbReference type="Gene3D" id="3.40.50.620">
    <property type="entry name" value="HUPs"/>
    <property type="match status" value="1"/>
</dbReference>
<sequence>MGETQKPIVVGIDDSEQSSYALQWTLDHLLHPFIHADHPPFKLVLLHARPPATSVLRMAGPGNFIPLKKKSTFNPGIRPHDVVAAIAGAAEVLPMVETDLKKIGTRALDQGKNLCLSRSVQDIEVEMVEGDARNVLCHAVERHGAEMLVVGSHGYGAIKRAVLGSVSDYCAHHAKCTVMIVKKPKQ</sequence>